<feature type="signal peptide" evidence="2">
    <location>
        <begin position="1"/>
        <end position="18"/>
    </location>
</feature>
<dbReference type="RefSeq" id="WP_201918542.1">
    <property type="nucleotide sequence ID" value="NZ_JAERQG010000001.1"/>
</dbReference>
<evidence type="ECO:0000256" key="1">
    <source>
        <dbReference type="SAM" id="Phobius"/>
    </source>
</evidence>
<dbReference type="InterPro" id="IPR015943">
    <property type="entry name" value="WD40/YVTN_repeat-like_dom_sf"/>
</dbReference>
<dbReference type="Gene3D" id="2.130.10.10">
    <property type="entry name" value="YVTN repeat-like/Quinoprotein amine dehydrogenase"/>
    <property type="match status" value="1"/>
</dbReference>
<dbReference type="EMBL" id="JAERQG010000001">
    <property type="protein sequence ID" value="MBL0764714.1"/>
    <property type="molecule type" value="Genomic_DNA"/>
</dbReference>
<proteinExistence type="predicted"/>
<gene>
    <name evidence="4" type="ORF">JKP34_05595</name>
</gene>
<keyword evidence="2" id="KW-0732">Signal</keyword>
<feature type="chain" id="PRO_5037151486" description="Two component regulator three Y domain-containing protein" evidence="2">
    <location>
        <begin position="19"/>
        <end position="925"/>
    </location>
</feature>
<feature type="transmembrane region" description="Helical" evidence="1">
    <location>
        <begin position="877"/>
        <end position="894"/>
    </location>
</feature>
<feature type="transmembrane region" description="Helical" evidence="1">
    <location>
        <begin position="844"/>
        <end position="865"/>
    </location>
</feature>
<keyword evidence="5" id="KW-1185">Reference proteome</keyword>
<reference evidence="4" key="1">
    <citation type="submission" date="2021-01" db="EMBL/GenBank/DDBJ databases">
        <title>Marivirga sp. nov., isolated from intertidal surface sediments.</title>
        <authorList>
            <person name="Zhang M."/>
        </authorList>
    </citation>
    <scope>NUCLEOTIDE SEQUENCE</scope>
    <source>
        <strain evidence="4">SM1354</strain>
    </source>
</reference>
<evidence type="ECO:0000313" key="4">
    <source>
        <dbReference type="EMBL" id="MBL0764714.1"/>
    </source>
</evidence>
<dbReference type="InterPro" id="IPR011123">
    <property type="entry name" value="Y_Y_Y"/>
</dbReference>
<dbReference type="Proteomes" id="UP000642920">
    <property type="component" value="Unassembled WGS sequence"/>
</dbReference>
<name>A0A937ADV1_9BACT</name>
<sequence length="925" mass="106444">MRKLFLAITLFFYWSAQAQDGYLSLKHYKVPLPEQDHVFNDLTVDVHNRVLLAHRKGILQFDGRIWDKVKTESTPYKFLTIDSSSYVLTRNGIGLLKEDIYYQNVLENIYRNENGYTGKDLLKYNGAFYYLINKSIKKLSIADFSEDTTYKSNLGYEDIFVLQNRLFAFEGNFLLELIDGTWVDLNKYAAENSEFVFSCQTKNQVFFAYDNGDFFSFNGDELKKYSNELNQYLEENYPVSGKVIKDKLLIATISGGAVVVDIASSEIDYTIQYYNGLPADEVKAITLDKQGGIWLAHEAGLSRAIPDLPLKEFQHYPGLEGLPEVVYKRNDTLVVGTNEGLFYLAEVRDYETLQKVFKQRVKVKSPETTKEEESTEGFFDNLFDFGGEDSEKEEYIDAQMQKYKSIYRKQGYRFKSLREKLDAKENALRDSIASVSDVKKGKSKGASYTYRTVNKVVNVSKLKSVKYQFKRYSGIDKKVVAVKATSKGLVVLASEGLYLIKGTEAVKLVNKLFLDNFMYDEPRELLWLYGVDGLYTFDLGEDNPKLRQKLNFEVRDLSIQGDEVAIANSSKIASYNYSADGNLSLINESALDNAYAAEVLIYHQKGQLHVLNADGMFTYNSDQDSLILNKSLTSKNSLYLKDDRNQVWLSSDQNWQILNNDNLGKELTWLKIVPNMNGIHYISDDMIYFVSQGKIIRLNNQQEYDYTENESFIRGAYQSSSELLDDEEIELTHDNNTLKISLSTPEYLYPEGVKYQYYIKGLMDDWSAWSGASEIEFPFIPTGDYTLKIKSKTGIYANVNEFDFKFEVLPPYWQTWWFYMLEIGFFSSLILLSQRLNRSSKNTYLTNVITFLTLILFIEFLATVLENNLEGYLDESPVYGFLLNVVLALSITPLERGMNKMLVVMNSKKVKNIVSKMRDEDQNNN</sequence>
<organism evidence="4 5">
    <name type="scientific">Marivirga atlantica</name>
    <dbReference type="NCBI Taxonomy" id="1548457"/>
    <lineage>
        <taxon>Bacteria</taxon>
        <taxon>Pseudomonadati</taxon>
        <taxon>Bacteroidota</taxon>
        <taxon>Cytophagia</taxon>
        <taxon>Cytophagales</taxon>
        <taxon>Marivirgaceae</taxon>
        <taxon>Marivirga</taxon>
    </lineage>
</organism>
<dbReference type="InterPro" id="IPR013783">
    <property type="entry name" value="Ig-like_fold"/>
</dbReference>
<evidence type="ECO:0000313" key="5">
    <source>
        <dbReference type="Proteomes" id="UP000642920"/>
    </source>
</evidence>
<keyword evidence="1" id="KW-0472">Membrane</keyword>
<accession>A0A937ADV1</accession>
<evidence type="ECO:0000259" key="3">
    <source>
        <dbReference type="Pfam" id="PF07495"/>
    </source>
</evidence>
<keyword evidence="1" id="KW-0812">Transmembrane</keyword>
<dbReference type="Pfam" id="PF07495">
    <property type="entry name" value="Y_Y_Y"/>
    <property type="match status" value="1"/>
</dbReference>
<feature type="domain" description="Two component regulator three Y" evidence="3">
    <location>
        <begin position="747"/>
        <end position="794"/>
    </location>
</feature>
<evidence type="ECO:0000256" key="2">
    <source>
        <dbReference type="SAM" id="SignalP"/>
    </source>
</evidence>
<dbReference type="Gene3D" id="2.60.40.10">
    <property type="entry name" value="Immunoglobulins"/>
    <property type="match status" value="1"/>
</dbReference>
<comment type="caution">
    <text evidence="4">The sequence shown here is derived from an EMBL/GenBank/DDBJ whole genome shotgun (WGS) entry which is preliminary data.</text>
</comment>
<keyword evidence="1" id="KW-1133">Transmembrane helix</keyword>
<dbReference type="AlphaFoldDB" id="A0A937ADV1"/>
<protein>
    <recommendedName>
        <fullName evidence="3">Two component regulator three Y domain-containing protein</fullName>
    </recommendedName>
</protein>
<feature type="transmembrane region" description="Helical" evidence="1">
    <location>
        <begin position="816"/>
        <end position="832"/>
    </location>
</feature>